<dbReference type="Proteomes" id="UP001500665">
    <property type="component" value="Unassembled WGS sequence"/>
</dbReference>
<evidence type="ECO:0000313" key="6">
    <source>
        <dbReference type="EMBL" id="GAA0953909.1"/>
    </source>
</evidence>
<evidence type="ECO:0000256" key="4">
    <source>
        <dbReference type="ARBA" id="ARBA00022807"/>
    </source>
</evidence>
<accession>A0ABP4BRH5</accession>
<sequence>MAAPAPAQAAASVSVVQKTKKVKKKKSWSQRQQVAQKALQWAKKKKGSPYVYGAAGPNSFDCSGLVGYAYRKAGVKLPRTTGAIYSGVGNKVKWKDLAPGDLVFFYGARSHVGIVSKVKGGKVHMIHSPRTGDHVRQVVLDSYRKQTFNGAVRPY</sequence>
<reference evidence="7" key="1">
    <citation type="journal article" date="2019" name="Int. J. Syst. Evol. Microbiol.">
        <title>The Global Catalogue of Microorganisms (GCM) 10K type strain sequencing project: providing services to taxonomists for standard genome sequencing and annotation.</title>
        <authorList>
            <consortium name="The Broad Institute Genomics Platform"/>
            <consortium name="The Broad Institute Genome Sequencing Center for Infectious Disease"/>
            <person name="Wu L."/>
            <person name="Ma J."/>
        </authorList>
    </citation>
    <scope>NUCLEOTIDE SEQUENCE [LARGE SCALE GENOMIC DNA]</scope>
    <source>
        <strain evidence="7">JCM 10696</strain>
    </source>
</reference>
<proteinExistence type="inferred from homology"/>
<evidence type="ECO:0000256" key="3">
    <source>
        <dbReference type="ARBA" id="ARBA00022801"/>
    </source>
</evidence>
<dbReference type="PANTHER" id="PTHR47359:SF3">
    <property type="entry name" value="NLP_P60 DOMAIN-CONTAINING PROTEIN-RELATED"/>
    <property type="match status" value="1"/>
</dbReference>
<evidence type="ECO:0000313" key="7">
    <source>
        <dbReference type="Proteomes" id="UP001500665"/>
    </source>
</evidence>
<keyword evidence="3" id="KW-0378">Hydrolase</keyword>
<dbReference type="PROSITE" id="PS51935">
    <property type="entry name" value="NLPC_P60"/>
    <property type="match status" value="1"/>
</dbReference>
<protein>
    <recommendedName>
        <fullName evidence="5">NlpC/P60 domain-containing protein</fullName>
    </recommendedName>
</protein>
<dbReference type="Pfam" id="PF00877">
    <property type="entry name" value="NLPC_P60"/>
    <property type="match status" value="1"/>
</dbReference>
<name>A0ABP4BRH5_9ACTN</name>
<dbReference type="Gene3D" id="3.90.1720.10">
    <property type="entry name" value="endopeptidase domain like (from Nostoc punctiforme)"/>
    <property type="match status" value="1"/>
</dbReference>
<feature type="domain" description="NlpC/P60" evidence="5">
    <location>
        <begin position="32"/>
        <end position="155"/>
    </location>
</feature>
<dbReference type="PANTHER" id="PTHR47359">
    <property type="entry name" value="PEPTIDOGLYCAN DL-ENDOPEPTIDASE CWLO"/>
    <property type="match status" value="1"/>
</dbReference>
<dbReference type="InterPro" id="IPR051794">
    <property type="entry name" value="PG_Endopeptidase_C40"/>
</dbReference>
<keyword evidence="7" id="KW-1185">Reference proteome</keyword>
<keyword evidence="4" id="KW-0788">Thiol protease</keyword>
<dbReference type="InterPro" id="IPR000064">
    <property type="entry name" value="NLP_P60_dom"/>
</dbReference>
<dbReference type="SUPFAM" id="SSF54001">
    <property type="entry name" value="Cysteine proteinases"/>
    <property type="match status" value="1"/>
</dbReference>
<evidence type="ECO:0000256" key="1">
    <source>
        <dbReference type="ARBA" id="ARBA00007074"/>
    </source>
</evidence>
<dbReference type="InterPro" id="IPR038765">
    <property type="entry name" value="Papain-like_cys_pep_sf"/>
</dbReference>
<comment type="caution">
    <text evidence="6">The sequence shown here is derived from an EMBL/GenBank/DDBJ whole genome shotgun (WGS) entry which is preliminary data.</text>
</comment>
<evidence type="ECO:0000259" key="5">
    <source>
        <dbReference type="PROSITE" id="PS51935"/>
    </source>
</evidence>
<comment type="similarity">
    <text evidence="1">Belongs to the peptidase C40 family.</text>
</comment>
<keyword evidence="2" id="KW-0645">Protease</keyword>
<evidence type="ECO:0000256" key="2">
    <source>
        <dbReference type="ARBA" id="ARBA00022670"/>
    </source>
</evidence>
<gene>
    <name evidence="6" type="ORF">GCM10009550_36480</name>
</gene>
<organism evidence="6 7">
    <name type="scientific">Actinocorallia libanotica</name>
    <dbReference type="NCBI Taxonomy" id="46162"/>
    <lineage>
        <taxon>Bacteria</taxon>
        <taxon>Bacillati</taxon>
        <taxon>Actinomycetota</taxon>
        <taxon>Actinomycetes</taxon>
        <taxon>Streptosporangiales</taxon>
        <taxon>Thermomonosporaceae</taxon>
        <taxon>Actinocorallia</taxon>
    </lineage>
</organism>
<dbReference type="EMBL" id="BAAAHH010000014">
    <property type="protein sequence ID" value="GAA0953909.1"/>
    <property type="molecule type" value="Genomic_DNA"/>
</dbReference>